<dbReference type="RefSeq" id="WP_153249435.1">
    <property type="nucleotide sequence ID" value="NZ_CP044205.1"/>
</dbReference>
<keyword evidence="2" id="KW-1133">Transmembrane helix</keyword>
<dbReference type="InParanoid" id="A0A5Q0BJZ8"/>
<protein>
    <submittedName>
        <fullName evidence="3">Uncharacterized protein</fullName>
    </submittedName>
</protein>
<keyword evidence="2" id="KW-0812">Transmembrane</keyword>
<feature type="transmembrane region" description="Helical" evidence="2">
    <location>
        <begin position="39"/>
        <end position="70"/>
    </location>
</feature>
<gene>
    <name evidence="3" type="ORF">F6R98_13165</name>
</gene>
<name>A0A5Q0BJZ8_9GAMM</name>
<evidence type="ECO:0000256" key="2">
    <source>
        <dbReference type="SAM" id="Phobius"/>
    </source>
</evidence>
<organism evidence="3 4">
    <name type="scientific">Candidatus Methylospira mobilis</name>
    <dbReference type="NCBI Taxonomy" id="1808979"/>
    <lineage>
        <taxon>Bacteria</taxon>
        <taxon>Pseudomonadati</taxon>
        <taxon>Pseudomonadota</taxon>
        <taxon>Gammaproteobacteria</taxon>
        <taxon>Methylococcales</taxon>
        <taxon>Methylococcaceae</taxon>
        <taxon>Candidatus Methylospira</taxon>
    </lineage>
</organism>
<dbReference type="KEGG" id="mmob:F6R98_13165"/>
<sequence>MNDKTREPTGKELIHIGAAEQVPTEYFDMDMLDTIPKDIGWMLLILGIIGIAVPGMVDIPLVIAGSIIIWPSTYRIFQRMARTKRQAHLLDAPVRFLSRFHADLEKRNPGGPQPVRSLTGDNQ</sequence>
<accession>A0A5Q0BJZ8</accession>
<dbReference type="Proteomes" id="UP000325755">
    <property type="component" value="Chromosome"/>
</dbReference>
<keyword evidence="4" id="KW-1185">Reference proteome</keyword>
<keyword evidence="2" id="KW-0472">Membrane</keyword>
<evidence type="ECO:0000313" key="3">
    <source>
        <dbReference type="EMBL" id="QFY43452.1"/>
    </source>
</evidence>
<dbReference type="EMBL" id="CP044205">
    <property type="protein sequence ID" value="QFY43452.1"/>
    <property type="molecule type" value="Genomic_DNA"/>
</dbReference>
<feature type="region of interest" description="Disordered" evidence="1">
    <location>
        <begin position="104"/>
        <end position="123"/>
    </location>
</feature>
<reference evidence="3 4" key="1">
    <citation type="submission" date="2019-09" db="EMBL/GenBank/DDBJ databases">
        <title>Ecophysiology of the spiral-shaped methanotroph Methylospira mobilis as revealed by the complete genome sequence.</title>
        <authorList>
            <person name="Oshkin I.Y."/>
            <person name="Dedysh S.N."/>
            <person name="Miroshnikov K."/>
            <person name="Danilova O.V."/>
            <person name="Hakobyan A."/>
            <person name="Liesack W."/>
        </authorList>
    </citation>
    <scope>NUCLEOTIDE SEQUENCE [LARGE SCALE GENOMIC DNA]</scope>
    <source>
        <strain evidence="3 4">Shm1</strain>
    </source>
</reference>
<proteinExistence type="predicted"/>
<dbReference type="AlphaFoldDB" id="A0A5Q0BJZ8"/>
<evidence type="ECO:0000256" key="1">
    <source>
        <dbReference type="SAM" id="MobiDB-lite"/>
    </source>
</evidence>
<evidence type="ECO:0000313" key="4">
    <source>
        <dbReference type="Proteomes" id="UP000325755"/>
    </source>
</evidence>